<protein>
    <submittedName>
        <fullName evidence="2">Kazal-type serine protease inhibitor family protein</fullName>
    </submittedName>
</protein>
<dbReference type="PROSITE" id="PS51465">
    <property type="entry name" value="KAZAL_2"/>
    <property type="match status" value="1"/>
</dbReference>
<reference evidence="2 3" key="1">
    <citation type="submission" date="2020-09" db="EMBL/GenBank/DDBJ databases">
        <title>Echinicola sp. CAU 1574 isolated from sand of Sido Beach.</title>
        <authorList>
            <person name="Kim W."/>
        </authorList>
    </citation>
    <scope>NUCLEOTIDE SEQUENCE [LARGE SCALE GENOMIC DNA]</scope>
    <source>
        <strain evidence="2 3">CAU 1574</strain>
    </source>
</reference>
<feature type="domain" description="Kazal-like" evidence="1">
    <location>
        <begin position="23"/>
        <end position="77"/>
    </location>
</feature>
<dbReference type="EMBL" id="JACYTQ010000004">
    <property type="protein sequence ID" value="MBD8489534.1"/>
    <property type="molecule type" value="Genomic_DNA"/>
</dbReference>
<evidence type="ECO:0000259" key="1">
    <source>
        <dbReference type="PROSITE" id="PS51465"/>
    </source>
</evidence>
<dbReference type="Pfam" id="PF00050">
    <property type="entry name" value="Kazal_1"/>
    <property type="match status" value="1"/>
</dbReference>
<dbReference type="Gene3D" id="3.30.60.30">
    <property type="match status" value="1"/>
</dbReference>
<accession>A0ABR9ALV3</accession>
<dbReference type="SUPFAM" id="SSF100895">
    <property type="entry name" value="Kazal-type serine protease inhibitors"/>
    <property type="match status" value="1"/>
</dbReference>
<gene>
    <name evidence="2" type="ORF">IFO69_12335</name>
</gene>
<keyword evidence="2" id="KW-0646">Protease inhibitor</keyword>
<dbReference type="Proteomes" id="UP000647133">
    <property type="component" value="Unassembled WGS sequence"/>
</dbReference>
<dbReference type="InterPro" id="IPR036058">
    <property type="entry name" value="Kazal_dom_sf"/>
</dbReference>
<evidence type="ECO:0000313" key="3">
    <source>
        <dbReference type="Proteomes" id="UP000647133"/>
    </source>
</evidence>
<evidence type="ECO:0000313" key="2">
    <source>
        <dbReference type="EMBL" id="MBD8489534.1"/>
    </source>
</evidence>
<comment type="caution">
    <text evidence="2">The sequence shown here is derived from an EMBL/GenBank/DDBJ whole genome shotgun (WGS) entry which is preliminary data.</text>
</comment>
<dbReference type="InterPro" id="IPR002350">
    <property type="entry name" value="Kazal_dom"/>
</dbReference>
<keyword evidence="2" id="KW-0722">Serine protease inhibitor</keyword>
<dbReference type="RefSeq" id="WP_192010428.1">
    <property type="nucleotide sequence ID" value="NZ_JACYTQ010000004.1"/>
</dbReference>
<sequence length="77" mass="8184">MKKLYLIAGVILLLAFQCEDNEPGAGDNCIDPDKINPSAACYEIYAPVCGCDGKTYANDCYAAAAGVRSWTEGACEK</sequence>
<proteinExistence type="predicted"/>
<dbReference type="GO" id="GO:0004867">
    <property type="term" value="F:serine-type endopeptidase inhibitor activity"/>
    <property type="evidence" value="ECO:0007669"/>
    <property type="project" value="UniProtKB-KW"/>
</dbReference>
<name>A0ABR9ALV3_9BACT</name>
<organism evidence="2 3">
    <name type="scientific">Echinicola arenosa</name>
    <dbReference type="NCBI Taxonomy" id="2774144"/>
    <lineage>
        <taxon>Bacteria</taxon>
        <taxon>Pseudomonadati</taxon>
        <taxon>Bacteroidota</taxon>
        <taxon>Cytophagia</taxon>
        <taxon>Cytophagales</taxon>
        <taxon>Cyclobacteriaceae</taxon>
        <taxon>Echinicola</taxon>
    </lineage>
</organism>
<keyword evidence="3" id="KW-1185">Reference proteome</keyword>